<dbReference type="Pfam" id="PF20398">
    <property type="entry name" value="DUF6691"/>
    <property type="match status" value="1"/>
</dbReference>
<reference evidence="2" key="1">
    <citation type="submission" date="2009-10" db="EMBL/GenBank/DDBJ databases">
        <title>Diversity of trophic interactions inside an arsenic-rich microbial ecosystem.</title>
        <authorList>
            <person name="Bertin P.N."/>
            <person name="Heinrich-Salmeron A."/>
            <person name="Pelletier E."/>
            <person name="Goulhen-Chollet F."/>
            <person name="Arsene-Ploetze F."/>
            <person name="Gallien S."/>
            <person name="Calteau A."/>
            <person name="Vallenet D."/>
            <person name="Casiot C."/>
            <person name="Chane-Woon-Ming B."/>
            <person name="Giloteaux L."/>
            <person name="Barakat M."/>
            <person name="Bonnefoy V."/>
            <person name="Bruneel O."/>
            <person name="Chandler M."/>
            <person name="Cleiss J."/>
            <person name="Duran R."/>
            <person name="Elbaz-Poulichet F."/>
            <person name="Fonknechten N."/>
            <person name="Lauga B."/>
            <person name="Mornico D."/>
            <person name="Ortet P."/>
            <person name="Schaeffer C."/>
            <person name="Siguier P."/>
            <person name="Alexander Thil Smith A."/>
            <person name="Van Dorsselaer A."/>
            <person name="Weissenbach J."/>
            <person name="Medigue C."/>
            <person name="Le Paslier D."/>
        </authorList>
    </citation>
    <scope>NUCLEOTIDE SEQUENCE</scope>
</reference>
<organism evidence="2">
    <name type="scientific">mine drainage metagenome</name>
    <dbReference type="NCBI Taxonomy" id="410659"/>
    <lineage>
        <taxon>unclassified sequences</taxon>
        <taxon>metagenomes</taxon>
        <taxon>ecological metagenomes</taxon>
    </lineage>
</organism>
<dbReference type="AlphaFoldDB" id="E6PSW3"/>
<comment type="caution">
    <text evidence="2">The sequence shown here is derived from an EMBL/GenBank/DDBJ whole genome shotgun (WGS) entry which is preliminary data.</text>
</comment>
<protein>
    <submittedName>
        <fullName evidence="2">Putative transporter component YeeE/YedE family</fullName>
    </submittedName>
</protein>
<name>E6PSW3_9ZZZZ</name>
<feature type="transmembrane region" description="Helical" evidence="1">
    <location>
        <begin position="77"/>
        <end position="96"/>
    </location>
</feature>
<evidence type="ECO:0000313" key="2">
    <source>
        <dbReference type="EMBL" id="CBH98020.1"/>
    </source>
</evidence>
<keyword evidence="1" id="KW-0472">Membrane</keyword>
<accession>E6PSW3</accession>
<dbReference type="InterPro" id="IPR046513">
    <property type="entry name" value="DUF6691"/>
</dbReference>
<gene>
    <name evidence="2" type="ORF">CARN2_3496</name>
</gene>
<keyword evidence="1" id="KW-1133">Transmembrane helix</keyword>
<evidence type="ECO:0000256" key="1">
    <source>
        <dbReference type="SAM" id="Phobius"/>
    </source>
</evidence>
<feature type="transmembrane region" description="Helical" evidence="1">
    <location>
        <begin position="39"/>
        <end position="56"/>
    </location>
</feature>
<proteinExistence type="predicted"/>
<sequence>MKIFAFVCGLAFGFGLLISGMTDPVKVLGFLNIAGPWDPSLMLVMISAVVVALPMMQLASRREKALLGDTIAFPPRFGITGKLLLGSAIFGVGWGLDGLCPGPSLASLGAFTWQEGVFFLTMIAGMLGHESWQRASQSARAHAPAAGTS</sequence>
<dbReference type="EMBL" id="CABM01000048">
    <property type="protein sequence ID" value="CBH98020.1"/>
    <property type="molecule type" value="Genomic_DNA"/>
</dbReference>
<feature type="transmembrane region" description="Helical" evidence="1">
    <location>
        <begin position="108"/>
        <end position="128"/>
    </location>
</feature>
<keyword evidence="1" id="KW-0812">Transmembrane</keyword>